<gene>
    <name evidence="3" type="ORF">K7X08_026758</name>
</gene>
<evidence type="ECO:0000256" key="2">
    <source>
        <dbReference type="ARBA" id="ARBA00023033"/>
    </source>
</evidence>
<proteinExistence type="predicted"/>
<dbReference type="InterPro" id="IPR036188">
    <property type="entry name" value="FAD/NAD-bd_sf"/>
</dbReference>
<dbReference type="PANTHER" id="PTHR45934">
    <property type="entry name" value="FAD/NAD(P)-BINDING OXIDOREDUCTASE FAMILY PROTEIN"/>
    <property type="match status" value="1"/>
</dbReference>
<evidence type="ECO:0000313" key="4">
    <source>
        <dbReference type="Proteomes" id="UP001152561"/>
    </source>
</evidence>
<protein>
    <recommendedName>
        <fullName evidence="5">FAD-binding domain-containing protein</fullName>
    </recommendedName>
</protein>
<dbReference type="PANTHER" id="PTHR45934:SF28">
    <property type="entry name" value="OS03G0153100 PROTEIN"/>
    <property type="match status" value="1"/>
</dbReference>
<keyword evidence="1" id="KW-0560">Oxidoreductase</keyword>
<dbReference type="SUPFAM" id="SSF51905">
    <property type="entry name" value="FAD/NAD(P)-binding domain"/>
    <property type="match status" value="1"/>
</dbReference>
<dbReference type="GO" id="GO:0004497">
    <property type="term" value="F:monooxygenase activity"/>
    <property type="evidence" value="ECO:0007669"/>
    <property type="project" value="UniProtKB-KW"/>
</dbReference>
<keyword evidence="4" id="KW-1185">Reference proteome</keyword>
<dbReference type="InterPro" id="IPR044560">
    <property type="entry name" value="MOase"/>
</dbReference>
<dbReference type="Gene3D" id="3.50.50.60">
    <property type="entry name" value="FAD/NAD(P)-binding domain"/>
    <property type="match status" value="1"/>
</dbReference>
<dbReference type="Proteomes" id="UP001152561">
    <property type="component" value="Unassembled WGS sequence"/>
</dbReference>
<dbReference type="EMBL" id="JAJAGQ010000021">
    <property type="protein sequence ID" value="KAJ8531324.1"/>
    <property type="molecule type" value="Genomic_DNA"/>
</dbReference>
<comment type="caution">
    <text evidence="3">The sequence shown here is derived from an EMBL/GenBank/DDBJ whole genome shotgun (WGS) entry which is preliminary data.</text>
</comment>
<evidence type="ECO:0000313" key="3">
    <source>
        <dbReference type="EMBL" id="KAJ8531324.1"/>
    </source>
</evidence>
<dbReference type="AlphaFoldDB" id="A0A9Q1QXB6"/>
<reference evidence="4" key="1">
    <citation type="journal article" date="2023" name="Proc. Natl. Acad. Sci. U.S.A.">
        <title>Genomic and structural basis for evolution of tropane alkaloid biosynthesis.</title>
        <authorList>
            <person name="Wanga Y.-J."/>
            <person name="Taina T."/>
            <person name="Yua J.-Y."/>
            <person name="Lia J."/>
            <person name="Xua B."/>
            <person name="Chenc J."/>
            <person name="D'Auriad J.C."/>
            <person name="Huanga J.-P."/>
            <person name="Huanga S.-X."/>
        </authorList>
    </citation>
    <scope>NUCLEOTIDE SEQUENCE [LARGE SCALE GENOMIC DNA]</scope>
    <source>
        <strain evidence="4">cv. KIB-2019</strain>
    </source>
</reference>
<sequence length="178" mass="19677">MGNEFICCSVDGNAEQDPLKLKQFVLNKGSNVSKELSTTIERTTLDYIVGDILRNNVCVVGDALHPMTPDLGQGGCSALEDSVVIAKCLGEALIKPITDGRIEQEDEEFMKIRKGLEKYAKERRWRSFIFISAAYLSGFILESGNKVISFLREYFLAGVTLSVTLRIANFDCGRLAVS</sequence>
<accession>A0A9Q1QXB6</accession>
<evidence type="ECO:0008006" key="5">
    <source>
        <dbReference type="Google" id="ProtNLM"/>
    </source>
</evidence>
<dbReference type="OrthoDB" id="655030at2759"/>
<evidence type="ECO:0000256" key="1">
    <source>
        <dbReference type="ARBA" id="ARBA00023002"/>
    </source>
</evidence>
<keyword evidence="2" id="KW-0503">Monooxygenase</keyword>
<organism evidence="3 4">
    <name type="scientific">Anisodus acutangulus</name>
    <dbReference type="NCBI Taxonomy" id="402998"/>
    <lineage>
        <taxon>Eukaryota</taxon>
        <taxon>Viridiplantae</taxon>
        <taxon>Streptophyta</taxon>
        <taxon>Embryophyta</taxon>
        <taxon>Tracheophyta</taxon>
        <taxon>Spermatophyta</taxon>
        <taxon>Magnoliopsida</taxon>
        <taxon>eudicotyledons</taxon>
        <taxon>Gunneridae</taxon>
        <taxon>Pentapetalae</taxon>
        <taxon>asterids</taxon>
        <taxon>lamiids</taxon>
        <taxon>Solanales</taxon>
        <taxon>Solanaceae</taxon>
        <taxon>Solanoideae</taxon>
        <taxon>Hyoscyameae</taxon>
        <taxon>Anisodus</taxon>
    </lineage>
</organism>
<name>A0A9Q1QXB6_9SOLA</name>